<reference evidence="1 2" key="1">
    <citation type="journal article" date="2023" name="Microorganisms">
        <title>Thiorhodovibrio frisius and Trv. litoralis spp. nov., Two Novel Members from a Clade of Fastidious Purple Sulfur Bacteria That Exhibit Unique Red-Shifted Light-Harvesting Capabilities.</title>
        <authorList>
            <person name="Methner A."/>
            <person name="Kuzyk S.B."/>
            <person name="Petersen J."/>
            <person name="Bauer S."/>
            <person name="Brinkmann H."/>
            <person name="Sichau K."/>
            <person name="Wanner G."/>
            <person name="Wolf J."/>
            <person name="Neumann-Schaal M."/>
            <person name="Henke P."/>
            <person name="Tank M."/>
            <person name="Sproer C."/>
            <person name="Bunk B."/>
            <person name="Overmann J."/>
        </authorList>
    </citation>
    <scope>NUCLEOTIDE SEQUENCE [LARGE SCALE GENOMIC DNA]</scope>
    <source>
        <strain evidence="1 2">DSM 6702</strain>
    </source>
</reference>
<dbReference type="Proteomes" id="UP001432180">
    <property type="component" value="Chromosome"/>
</dbReference>
<keyword evidence="2" id="KW-1185">Reference proteome</keyword>
<protein>
    <recommendedName>
        <fullName evidence="3">LicD family protein</fullName>
    </recommendedName>
</protein>
<accession>A0ABZ0S5T1</accession>
<gene>
    <name evidence="1" type="ORF">Thiowin_00452</name>
</gene>
<proteinExistence type="predicted"/>
<sequence>MPWPTAAPAPQTPFDAVAAGRQLEQVLAALCPAGFHAFATGDALLGLVRDGRLMDHDKDLDVVVPMDEFARACAHLMNLDWQPAWIPVDAVNFRAFVHRRRQLTLDLLGYTAWRSCSMLVLILMRVSL</sequence>
<evidence type="ECO:0000313" key="2">
    <source>
        <dbReference type="Proteomes" id="UP001432180"/>
    </source>
</evidence>
<evidence type="ECO:0000313" key="1">
    <source>
        <dbReference type="EMBL" id="WPL15551.1"/>
    </source>
</evidence>
<organism evidence="1 2">
    <name type="scientific">Thiorhodovibrio winogradskyi</name>
    <dbReference type="NCBI Taxonomy" id="77007"/>
    <lineage>
        <taxon>Bacteria</taxon>
        <taxon>Pseudomonadati</taxon>
        <taxon>Pseudomonadota</taxon>
        <taxon>Gammaproteobacteria</taxon>
        <taxon>Chromatiales</taxon>
        <taxon>Chromatiaceae</taxon>
        <taxon>Thiorhodovibrio</taxon>
    </lineage>
</organism>
<dbReference type="EMBL" id="CP121472">
    <property type="protein sequence ID" value="WPL15551.1"/>
    <property type="molecule type" value="Genomic_DNA"/>
</dbReference>
<evidence type="ECO:0008006" key="3">
    <source>
        <dbReference type="Google" id="ProtNLM"/>
    </source>
</evidence>
<name>A0ABZ0S5T1_9GAMM</name>
<dbReference type="RefSeq" id="WP_328986119.1">
    <property type="nucleotide sequence ID" value="NZ_CP121472.1"/>
</dbReference>